<keyword evidence="8 11" id="KW-0472">Membrane</keyword>
<comment type="subcellular location">
    <subcellularLocation>
        <location evidence="1 11">Cell outer membrane</location>
        <topology evidence="1 11">Multi-pass membrane protein</topology>
    </subcellularLocation>
</comment>
<dbReference type="Proteomes" id="UP000245020">
    <property type="component" value="Unassembled WGS sequence"/>
</dbReference>
<dbReference type="PANTHER" id="PTHR30069:SF29">
    <property type="entry name" value="HEMOGLOBIN AND HEMOGLOBIN-HAPTOGLOBIN-BINDING PROTEIN 1-RELATED"/>
    <property type="match status" value="1"/>
</dbReference>
<evidence type="ECO:0000313" key="17">
    <source>
        <dbReference type="Proteomes" id="UP000245020"/>
    </source>
</evidence>
<gene>
    <name evidence="16" type="ORF">DC083_07560</name>
</gene>
<dbReference type="SUPFAM" id="SSF56935">
    <property type="entry name" value="Porins"/>
    <property type="match status" value="1"/>
</dbReference>
<comment type="similarity">
    <text evidence="2">Belongs to the TonB-dependent receptor family. Hemoglobin/haptoglobin binding protein subfamily.</text>
</comment>
<keyword evidence="3 11" id="KW-0813">Transport</keyword>
<feature type="domain" description="TonB-dependent receptor plug" evidence="15">
    <location>
        <begin position="86"/>
        <end position="191"/>
    </location>
</feature>
<dbReference type="GO" id="GO:0015344">
    <property type="term" value="F:siderophore uptake transmembrane transporter activity"/>
    <property type="evidence" value="ECO:0007669"/>
    <property type="project" value="TreeGrafter"/>
</dbReference>
<organism evidence="16 17">
    <name type="scientific">Ignatzschineria ureiclastica</name>
    <dbReference type="NCBI Taxonomy" id="472582"/>
    <lineage>
        <taxon>Bacteria</taxon>
        <taxon>Pseudomonadati</taxon>
        <taxon>Pseudomonadota</taxon>
        <taxon>Gammaproteobacteria</taxon>
        <taxon>Cardiobacteriales</taxon>
        <taxon>Ignatzschineriaceae</taxon>
        <taxon>Ignatzschineria</taxon>
    </lineage>
</organism>
<keyword evidence="4 11" id="KW-1134">Transmembrane beta strand</keyword>
<dbReference type="Pfam" id="PF07715">
    <property type="entry name" value="Plug"/>
    <property type="match status" value="1"/>
</dbReference>
<evidence type="ECO:0000256" key="2">
    <source>
        <dbReference type="ARBA" id="ARBA00008143"/>
    </source>
</evidence>
<dbReference type="PROSITE" id="PS52016">
    <property type="entry name" value="TONB_DEPENDENT_REC_3"/>
    <property type="match status" value="1"/>
</dbReference>
<evidence type="ECO:0000256" key="7">
    <source>
        <dbReference type="ARBA" id="ARBA00023077"/>
    </source>
</evidence>
<dbReference type="InterPro" id="IPR039426">
    <property type="entry name" value="TonB-dep_rcpt-like"/>
</dbReference>
<dbReference type="OrthoDB" id="9760494at2"/>
<feature type="chain" id="PRO_5015501763" evidence="13">
    <location>
        <begin position="27"/>
        <end position="737"/>
    </location>
</feature>
<evidence type="ECO:0000256" key="3">
    <source>
        <dbReference type="ARBA" id="ARBA00022448"/>
    </source>
</evidence>
<evidence type="ECO:0000256" key="12">
    <source>
        <dbReference type="RuleBase" id="RU003357"/>
    </source>
</evidence>
<evidence type="ECO:0000256" key="10">
    <source>
        <dbReference type="ARBA" id="ARBA00023237"/>
    </source>
</evidence>
<dbReference type="GO" id="GO:0044718">
    <property type="term" value="P:siderophore transmembrane transport"/>
    <property type="evidence" value="ECO:0007669"/>
    <property type="project" value="TreeGrafter"/>
</dbReference>
<dbReference type="CDD" id="cd01347">
    <property type="entry name" value="ligand_gated_channel"/>
    <property type="match status" value="1"/>
</dbReference>
<dbReference type="InterPro" id="IPR037066">
    <property type="entry name" value="Plug_dom_sf"/>
</dbReference>
<sequence>MPQPKKTALAVLCALFPLLSVGFAQGVDRIDQLESEESVTKISNEKGDQSGSSKDIDSNQVFTLGTVLVKGSMEKNLLESSDFFESYISKETIDLFEAKDVGQALAYTPGVYYDAPIGASGRRAANRYEPSVSVRGYGLRYVPVFVDGIPVYIPYDGYSDMSRFSTSDISSIEVAKGYSSVMYGHNTLGGAINIVTLKPRSELDISGVVGAGEGQTHEVGLNVGTLQEKWYASASISERDRHSTKLAENYVGKDALDREVDSDKYLYRTKDRRISMKLGWTPVEGDEYVLSYSKQTAKKHPGSPDDNGIIPTNWIWPKWDRQTISFVSNTWLFEDQLYIKPRVYYDTFKNTLLNFRPNQSSKYDDKAFGASVEAGTTAIDRHLVKLMLSYKRETHKSIDENLLTSHTTSSEATQKFYSVALEDNITINDQWEAQLGVIYTRRTADANGIGKNTEALLAQYPQAGSMLSPSIHTTDYQAALFYKPNDVDIFRFAIGRKTRFPSFKESYSNYGDNEKKCPKGETYCIPGQLYPSIALQNPGLKPESALNIELGYSGMPLDNLHFDASLFYSQSKDAIQRSDDDWSIFPGYAVTQNINLPGKVIRKGIELGLDYDVNQYLRVGGSYTYLHVKNKDHNEIKITDIPKNFGYAYATIKPVDWLEITPSVTARSTSYADSKGLTKNRGYATYNLKFSVRPPQWRGMTFNAGAENIFNKNYASYNSTYPSAGRYLYMNMRYDFY</sequence>
<evidence type="ECO:0000256" key="6">
    <source>
        <dbReference type="ARBA" id="ARBA00022729"/>
    </source>
</evidence>
<dbReference type="EMBL" id="QEWQ01000004">
    <property type="protein sequence ID" value="PWD81065.1"/>
    <property type="molecule type" value="Genomic_DNA"/>
</dbReference>
<feature type="signal peptide" evidence="13">
    <location>
        <begin position="1"/>
        <end position="26"/>
    </location>
</feature>
<keyword evidence="6 13" id="KW-0732">Signal</keyword>
<protein>
    <submittedName>
        <fullName evidence="16">TonB-dependent receptor</fullName>
    </submittedName>
</protein>
<proteinExistence type="inferred from homology"/>
<keyword evidence="7 12" id="KW-0798">TonB box</keyword>
<dbReference type="AlphaFoldDB" id="A0A2U2AEH9"/>
<comment type="caution">
    <text evidence="16">The sequence shown here is derived from an EMBL/GenBank/DDBJ whole genome shotgun (WGS) entry which is preliminary data.</text>
</comment>
<evidence type="ECO:0000256" key="8">
    <source>
        <dbReference type="ARBA" id="ARBA00023136"/>
    </source>
</evidence>
<keyword evidence="17" id="KW-1185">Reference proteome</keyword>
<evidence type="ECO:0000256" key="11">
    <source>
        <dbReference type="PROSITE-ProRule" id="PRU01360"/>
    </source>
</evidence>
<dbReference type="Pfam" id="PF00593">
    <property type="entry name" value="TonB_dep_Rec_b-barrel"/>
    <property type="match status" value="1"/>
</dbReference>
<evidence type="ECO:0000313" key="16">
    <source>
        <dbReference type="EMBL" id="PWD81065.1"/>
    </source>
</evidence>
<name>A0A2U2AEH9_9GAMM</name>
<accession>A0A2U2AEH9</accession>
<keyword evidence="5 11" id="KW-0812">Transmembrane</keyword>
<evidence type="ECO:0000259" key="14">
    <source>
        <dbReference type="Pfam" id="PF00593"/>
    </source>
</evidence>
<reference evidence="17" key="1">
    <citation type="submission" date="2018-05" db="EMBL/GenBank/DDBJ databases">
        <title>Ignatzschineria dubaiensis sp. nov., isolated from necrotic foot tissues of dromedaries (Camelus dromedarius) and associated maggots in Dubai, United Arab Emirates.</title>
        <authorList>
            <person name="Tsang C.C."/>
            <person name="Tang J.Y.M."/>
            <person name="Fong J.Y.H."/>
            <person name="Kinne J."/>
            <person name="Lee H.H."/>
            <person name="Joseph M."/>
            <person name="Jose S."/>
            <person name="Schuster R.K."/>
            <person name="Tang Y."/>
            <person name="Sivakumar S."/>
            <person name="Chen J.H.K."/>
            <person name="Teng J.L.L."/>
            <person name="Lau S.K.P."/>
            <person name="Wernery U."/>
            <person name="Woo P.C.Y."/>
        </authorList>
    </citation>
    <scope>NUCLEOTIDE SEQUENCE [LARGE SCALE GENOMIC DNA]</scope>
    <source>
        <strain evidence="17">KCTC 22644</strain>
    </source>
</reference>
<evidence type="ECO:0000256" key="4">
    <source>
        <dbReference type="ARBA" id="ARBA00022452"/>
    </source>
</evidence>
<dbReference type="InterPro" id="IPR036942">
    <property type="entry name" value="Beta-barrel_TonB_sf"/>
</dbReference>
<keyword evidence="9 16" id="KW-0675">Receptor</keyword>
<dbReference type="GO" id="GO:0009279">
    <property type="term" value="C:cell outer membrane"/>
    <property type="evidence" value="ECO:0007669"/>
    <property type="project" value="UniProtKB-SubCell"/>
</dbReference>
<dbReference type="Gene3D" id="2.40.170.20">
    <property type="entry name" value="TonB-dependent receptor, beta-barrel domain"/>
    <property type="match status" value="1"/>
</dbReference>
<evidence type="ECO:0000256" key="5">
    <source>
        <dbReference type="ARBA" id="ARBA00022692"/>
    </source>
</evidence>
<dbReference type="InterPro" id="IPR012910">
    <property type="entry name" value="Plug_dom"/>
</dbReference>
<dbReference type="Gene3D" id="2.170.130.10">
    <property type="entry name" value="TonB-dependent receptor, plug domain"/>
    <property type="match status" value="1"/>
</dbReference>
<evidence type="ECO:0000259" key="15">
    <source>
        <dbReference type="Pfam" id="PF07715"/>
    </source>
</evidence>
<dbReference type="PANTHER" id="PTHR30069">
    <property type="entry name" value="TONB-DEPENDENT OUTER MEMBRANE RECEPTOR"/>
    <property type="match status" value="1"/>
</dbReference>
<evidence type="ECO:0000256" key="1">
    <source>
        <dbReference type="ARBA" id="ARBA00004571"/>
    </source>
</evidence>
<dbReference type="InterPro" id="IPR000531">
    <property type="entry name" value="Beta-barrel_TonB"/>
</dbReference>
<evidence type="ECO:0000256" key="13">
    <source>
        <dbReference type="SAM" id="SignalP"/>
    </source>
</evidence>
<keyword evidence="10 11" id="KW-0998">Cell outer membrane</keyword>
<evidence type="ECO:0000256" key="9">
    <source>
        <dbReference type="ARBA" id="ARBA00023170"/>
    </source>
</evidence>
<feature type="domain" description="TonB-dependent receptor-like beta-barrel" evidence="14">
    <location>
        <begin position="286"/>
        <end position="709"/>
    </location>
</feature>